<evidence type="ECO:0000313" key="3">
    <source>
        <dbReference type="Proteomes" id="UP001209878"/>
    </source>
</evidence>
<keyword evidence="3" id="KW-1185">Reference proteome</keyword>
<feature type="compositionally biased region" description="Basic and acidic residues" evidence="1">
    <location>
        <begin position="55"/>
        <end position="72"/>
    </location>
</feature>
<dbReference type="AlphaFoldDB" id="A0AAD9UGH7"/>
<gene>
    <name evidence="2" type="ORF">NP493_131g01010</name>
</gene>
<dbReference type="EMBL" id="JAODUO010000131">
    <property type="protein sequence ID" value="KAK2188465.1"/>
    <property type="molecule type" value="Genomic_DNA"/>
</dbReference>
<name>A0AAD9UGH7_RIDPI</name>
<feature type="region of interest" description="Disordered" evidence="1">
    <location>
        <begin position="1"/>
        <end position="99"/>
    </location>
</feature>
<dbReference type="Proteomes" id="UP001209878">
    <property type="component" value="Unassembled WGS sequence"/>
</dbReference>
<accession>A0AAD9UGH7</accession>
<comment type="caution">
    <text evidence="2">The sequence shown here is derived from an EMBL/GenBank/DDBJ whole genome shotgun (WGS) entry which is preliminary data.</text>
</comment>
<feature type="compositionally biased region" description="Basic residues" evidence="1">
    <location>
        <begin position="45"/>
        <end position="54"/>
    </location>
</feature>
<proteinExistence type="predicted"/>
<organism evidence="2 3">
    <name type="scientific">Ridgeia piscesae</name>
    <name type="common">Tubeworm</name>
    <dbReference type="NCBI Taxonomy" id="27915"/>
    <lineage>
        <taxon>Eukaryota</taxon>
        <taxon>Metazoa</taxon>
        <taxon>Spiralia</taxon>
        <taxon>Lophotrochozoa</taxon>
        <taxon>Annelida</taxon>
        <taxon>Polychaeta</taxon>
        <taxon>Sedentaria</taxon>
        <taxon>Canalipalpata</taxon>
        <taxon>Sabellida</taxon>
        <taxon>Siboglinidae</taxon>
        <taxon>Ridgeia</taxon>
    </lineage>
</organism>
<sequence length="189" mass="20342">MAHPPSSPEQKREQHEALVSATGGGGGRSRLLQSPERRPCPRPRLPVRHGRSSHTRGEARDGNQQHRAGGERRRQRPPHEPAAGTAGRTRRRGRGPVERVDQHEASAILHALSQGVTAVARASSSVCRLLTRFRSALPTWRCATELRIARTATMRSQASATTTHPLAAAGVVTWSGWDAPLTAASASTS</sequence>
<evidence type="ECO:0000256" key="1">
    <source>
        <dbReference type="SAM" id="MobiDB-lite"/>
    </source>
</evidence>
<protein>
    <submittedName>
        <fullName evidence="2">Uncharacterized protein</fullName>
    </submittedName>
</protein>
<reference evidence="2" key="1">
    <citation type="journal article" date="2023" name="Mol. Biol. Evol.">
        <title>Third-Generation Sequencing Reveals the Adaptive Role of the Epigenome in Three Deep-Sea Polychaetes.</title>
        <authorList>
            <person name="Perez M."/>
            <person name="Aroh O."/>
            <person name="Sun Y."/>
            <person name="Lan Y."/>
            <person name="Juniper S.K."/>
            <person name="Young C.R."/>
            <person name="Angers B."/>
            <person name="Qian P.Y."/>
        </authorList>
    </citation>
    <scope>NUCLEOTIDE SEQUENCE</scope>
    <source>
        <strain evidence="2">R07B-5</strain>
    </source>
</reference>
<evidence type="ECO:0000313" key="2">
    <source>
        <dbReference type="EMBL" id="KAK2188465.1"/>
    </source>
</evidence>